<dbReference type="Proteomes" id="UP000307943">
    <property type="component" value="Unassembled WGS sequence"/>
</dbReference>
<evidence type="ECO:0000313" key="5">
    <source>
        <dbReference type="Proteomes" id="UP000307943"/>
    </source>
</evidence>
<dbReference type="CDD" id="cd16033">
    <property type="entry name" value="sulfatase_like"/>
    <property type="match status" value="1"/>
</dbReference>
<proteinExistence type="predicted"/>
<dbReference type="Gene3D" id="3.40.720.10">
    <property type="entry name" value="Alkaline Phosphatase, subunit A"/>
    <property type="match status" value="1"/>
</dbReference>
<accession>A0A5C4TB35</accession>
<evidence type="ECO:0000259" key="3">
    <source>
        <dbReference type="Pfam" id="PF00884"/>
    </source>
</evidence>
<dbReference type="RefSeq" id="WP_139602410.1">
    <property type="nucleotide sequence ID" value="NZ_VDCQ01000013.1"/>
</dbReference>
<gene>
    <name evidence="4" type="ORF">FE784_11835</name>
</gene>
<keyword evidence="2" id="KW-0378">Hydrolase</keyword>
<dbReference type="AlphaFoldDB" id="A0A5C4TB35"/>
<sequence length="463" mass="54183">MKQKPNILFIQADQHRYDCVGRSADYPVQTPNLDRLAAEGAWFNEAYTPIPTCCPARQALLNGRRPESFGALWNYDNGLPIPALSPAEYSWPRELQQSGYRTAYFGKWHVNPNHGPEEYGFEHVVLDQEHNRFIQDKYGKLTYSNGFFGEPSPVPLEDTHTHYMTAKCVEWLKEASISDEPWHVRLDFHAPHLPCRPAEPFASMYKPEEIPMWRSFGETFDNKPYIQKQMLRNWNIEHYTWEDWTRTVALYYGFVSQVDHAVGLVLEMLDEAGLRENTIVVYTSDHGDMCGGHRMLDKHYVLYDDVVKVPLIVRWPGVIDGNTICDQFVYNMLDLPPTLLEAADLQVPAFMQGQSLLPLFRNDISEPWREYVMSTFNGQQFGLYIQRMLRTKHWKYIWNPTDVDELYDLTHDPEELHNRIHDRTLADVIKDFRKNLYEELKRVGDKSADGQWLRRQLIGGEKY</sequence>
<dbReference type="GO" id="GO:0008484">
    <property type="term" value="F:sulfuric ester hydrolase activity"/>
    <property type="evidence" value="ECO:0007669"/>
    <property type="project" value="TreeGrafter"/>
</dbReference>
<organism evidence="4 5">
    <name type="scientific">Paenibacillus hemerocallicola</name>
    <dbReference type="NCBI Taxonomy" id="1172614"/>
    <lineage>
        <taxon>Bacteria</taxon>
        <taxon>Bacillati</taxon>
        <taxon>Bacillota</taxon>
        <taxon>Bacilli</taxon>
        <taxon>Bacillales</taxon>
        <taxon>Paenibacillaceae</taxon>
        <taxon>Paenibacillus</taxon>
    </lineage>
</organism>
<dbReference type="EMBL" id="VDCQ01000013">
    <property type="protein sequence ID" value="TNJ66102.1"/>
    <property type="molecule type" value="Genomic_DNA"/>
</dbReference>
<dbReference type="SUPFAM" id="SSF53649">
    <property type="entry name" value="Alkaline phosphatase-like"/>
    <property type="match status" value="1"/>
</dbReference>
<evidence type="ECO:0000256" key="1">
    <source>
        <dbReference type="ARBA" id="ARBA00022723"/>
    </source>
</evidence>
<dbReference type="PANTHER" id="PTHR45953">
    <property type="entry name" value="IDURONATE 2-SULFATASE"/>
    <property type="match status" value="1"/>
</dbReference>
<name>A0A5C4TB35_9BACL</name>
<dbReference type="OrthoDB" id="9762324at2"/>
<dbReference type="InterPro" id="IPR000917">
    <property type="entry name" value="Sulfatase_N"/>
</dbReference>
<dbReference type="GO" id="GO:0046872">
    <property type="term" value="F:metal ion binding"/>
    <property type="evidence" value="ECO:0007669"/>
    <property type="project" value="UniProtKB-KW"/>
</dbReference>
<protein>
    <submittedName>
        <fullName evidence="4">DUF4976 domain-containing protein</fullName>
    </submittedName>
</protein>
<evidence type="ECO:0000256" key="2">
    <source>
        <dbReference type="ARBA" id="ARBA00022801"/>
    </source>
</evidence>
<reference evidence="4 5" key="1">
    <citation type="submission" date="2019-05" db="EMBL/GenBank/DDBJ databases">
        <title>We sequenced the genome of Paenibacillus hemerocallicola KCTC 33185 for further insight into its adaptation and study the phylogeny of Paenibacillus.</title>
        <authorList>
            <person name="Narsing Rao M.P."/>
        </authorList>
    </citation>
    <scope>NUCLEOTIDE SEQUENCE [LARGE SCALE GENOMIC DNA]</scope>
    <source>
        <strain evidence="4 5">KCTC 33185</strain>
    </source>
</reference>
<feature type="domain" description="Sulfatase N-terminal" evidence="3">
    <location>
        <begin position="5"/>
        <end position="344"/>
    </location>
</feature>
<dbReference type="InterPro" id="IPR017850">
    <property type="entry name" value="Alkaline_phosphatase_core_sf"/>
</dbReference>
<dbReference type="GO" id="GO:0005737">
    <property type="term" value="C:cytoplasm"/>
    <property type="evidence" value="ECO:0007669"/>
    <property type="project" value="TreeGrafter"/>
</dbReference>
<dbReference type="PANTHER" id="PTHR45953:SF1">
    <property type="entry name" value="IDURONATE 2-SULFATASE"/>
    <property type="match status" value="1"/>
</dbReference>
<dbReference type="Pfam" id="PF00884">
    <property type="entry name" value="Sulfatase"/>
    <property type="match status" value="1"/>
</dbReference>
<keyword evidence="1" id="KW-0479">Metal-binding</keyword>
<comment type="caution">
    <text evidence="4">The sequence shown here is derived from an EMBL/GenBank/DDBJ whole genome shotgun (WGS) entry which is preliminary data.</text>
</comment>
<keyword evidence="5" id="KW-1185">Reference proteome</keyword>
<evidence type="ECO:0000313" key="4">
    <source>
        <dbReference type="EMBL" id="TNJ66102.1"/>
    </source>
</evidence>